<comment type="caution">
    <text evidence="1">The sequence shown here is derived from an EMBL/GenBank/DDBJ whole genome shotgun (WGS) entry which is preliminary data.</text>
</comment>
<sequence length="376" mass="39377">MTDHDFATAVVKHLHEEKLLDRVMLAHAGRFISVIAVYANADCSVKDSDGEVCKMIFRCACCNHAIFYDHEIPPIMVGTVKGAGCGFGANAAAIEGAGGRSAKRVKNATNSAGGGGGGGPLISKARVTTLNMQLAPLRSLAELVFNSPNLGWHFCASDTSLFKNLVTHLKTDTHIANMAAWLLRILVSACAFPSYTPTLRKGTYICQYLAPHFPDLQPLPARKGVNIRQLGAAAAPAPLAAPLAAGGGGSGSGDLGDIMDQYEEDMYGGDDGLHGDVAPAPAAVDAATVQPGAPKPTQAAAAVQGAEEYDATTAMWVRCRSCKGQHSIMRCCVGAAGAVCGKYCSINQSEGASVMTVYCKQHISEYMHTVPVRPRS</sequence>
<protein>
    <submittedName>
        <fullName evidence="1">Uncharacterized protein</fullName>
    </submittedName>
</protein>
<dbReference type="AlphaFoldDB" id="A0A835WNR0"/>
<accession>A0A835WNR0</accession>
<dbReference type="Proteomes" id="UP000613740">
    <property type="component" value="Unassembled WGS sequence"/>
</dbReference>
<gene>
    <name evidence="1" type="ORF">HYH02_003805</name>
</gene>
<evidence type="ECO:0000313" key="1">
    <source>
        <dbReference type="EMBL" id="KAG2451198.1"/>
    </source>
</evidence>
<reference evidence="1" key="1">
    <citation type="journal article" date="2020" name="bioRxiv">
        <title>Comparative genomics of Chlamydomonas.</title>
        <authorList>
            <person name="Craig R.J."/>
            <person name="Hasan A.R."/>
            <person name="Ness R.W."/>
            <person name="Keightley P.D."/>
        </authorList>
    </citation>
    <scope>NUCLEOTIDE SEQUENCE</scope>
    <source>
        <strain evidence="1">CCAP 11/173</strain>
    </source>
</reference>
<evidence type="ECO:0000313" key="2">
    <source>
        <dbReference type="Proteomes" id="UP000613740"/>
    </source>
</evidence>
<dbReference type="EMBL" id="JAEHOD010000008">
    <property type="protein sequence ID" value="KAG2451198.1"/>
    <property type="molecule type" value="Genomic_DNA"/>
</dbReference>
<keyword evidence="2" id="KW-1185">Reference proteome</keyword>
<proteinExistence type="predicted"/>
<name>A0A835WNR0_9CHLO</name>
<organism evidence="1 2">
    <name type="scientific">Chlamydomonas schloesseri</name>
    <dbReference type="NCBI Taxonomy" id="2026947"/>
    <lineage>
        <taxon>Eukaryota</taxon>
        <taxon>Viridiplantae</taxon>
        <taxon>Chlorophyta</taxon>
        <taxon>core chlorophytes</taxon>
        <taxon>Chlorophyceae</taxon>
        <taxon>CS clade</taxon>
        <taxon>Chlamydomonadales</taxon>
        <taxon>Chlamydomonadaceae</taxon>
        <taxon>Chlamydomonas</taxon>
    </lineage>
</organism>